<dbReference type="PANTHER" id="PTHR30136:SF24">
    <property type="entry name" value="HTH-TYPE TRANSCRIPTIONAL REPRESSOR ALLR"/>
    <property type="match status" value="1"/>
</dbReference>
<dbReference type="SMART" id="SM00346">
    <property type="entry name" value="HTH_ICLR"/>
    <property type="match status" value="1"/>
</dbReference>
<organism evidence="6 7">
    <name type="scientific">Pseudonocardia eucalypti</name>
    <dbReference type="NCBI Taxonomy" id="648755"/>
    <lineage>
        <taxon>Bacteria</taxon>
        <taxon>Bacillati</taxon>
        <taxon>Actinomycetota</taxon>
        <taxon>Actinomycetes</taxon>
        <taxon>Pseudonocardiales</taxon>
        <taxon>Pseudonocardiaceae</taxon>
        <taxon>Pseudonocardia</taxon>
    </lineage>
</organism>
<dbReference type="InterPro" id="IPR005471">
    <property type="entry name" value="Tscrpt_reg_IclR_N"/>
</dbReference>
<dbReference type="Pfam" id="PF01614">
    <property type="entry name" value="IclR_C"/>
    <property type="match status" value="1"/>
</dbReference>
<dbReference type="Gene3D" id="3.30.450.40">
    <property type="match status" value="1"/>
</dbReference>
<dbReference type="Proteomes" id="UP001428817">
    <property type="component" value="Unassembled WGS sequence"/>
</dbReference>
<dbReference type="SUPFAM" id="SSF55781">
    <property type="entry name" value="GAF domain-like"/>
    <property type="match status" value="1"/>
</dbReference>
<dbReference type="PROSITE" id="PS51077">
    <property type="entry name" value="HTH_ICLR"/>
    <property type="match status" value="1"/>
</dbReference>
<keyword evidence="7" id="KW-1185">Reference proteome</keyword>
<evidence type="ECO:0000256" key="1">
    <source>
        <dbReference type="ARBA" id="ARBA00023015"/>
    </source>
</evidence>
<dbReference type="EMBL" id="BAABJP010000063">
    <property type="protein sequence ID" value="GAA5175103.1"/>
    <property type="molecule type" value="Genomic_DNA"/>
</dbReference>
<accession>A0ABP9RCN0</accession>
<evidence type="ECO:0000256" key="2">
    <source>
        <dbReference type="ARBA" id="ARBA00023125"/>
    </source>
</evidence>
<evidence type="ECO:0000259" key="5">
    <source>
        <dbReference type="PROSITE" id="PS51078"/>
    </source>
</evidence>
<evidence type="ECO:0000259" key="4">
    <source>
        <dbReference type="PROSITE" id="PS51077"/>
    </source>
</evidence>
<evidence type="ECO:0000256" key="3">
    <source>
        <dbReference type="ARBA" id="ARBA00023163"/>
    </source>
</evidence>
<keyword evidence="3" id="KW-0804">Transcription</keyword>
<dbReference type="Pfam" id="PF09339">
    <property type="entry name" value="HTH_IclR"/>
    <property type="match status" value="1"/>
</dbReference>
<comment type="caution">
    <text evidence="6">The sequence shown here is derived from an EMBL/GenBank/DDBJ whole genome shotgun (WGS) entry which is preliminary data.</text>
</comment>
<dbReference type="PANTHER" id="PTHR30136">
    <property type="entry name" value="HELIX-TURN-HELIX TRANSCRIPTIONAL REGULATOR, ICLR FAMILY"/>
    <property type="match status" value="1"/>
</dbReference>
<dbReference type="InterPro" id="IPR014757">
    <property type="entry name" value="Tscrpt_reg_IclR_C"/>
</dbReference>
<keyword evidence="2" id="KW-0238">DNA-binding</keyword>
<dbReference type="RefSeq" id="WP_185063187.1">
    <property type="nucleotide sequence ID" value="NZ_BAABJP010000063.1"/>
</dbReference>
<dbReference type="InterPro" id="IPR050707">
    <property type="entry name" value="HTH_MetabolicPath_Reg"/>
</dbReference>
<evidence type="ECO:0000313" key="7">
    <source>
        <dbReference type="Proteomes" id="UP001428817"/>
    </source>
</evidence>
<dbReference type="PROSITE" id="PS51078">
    <property type="entry name" value="ICLR_ED"/>
    <property type="match status" value="1"/>
</dbReference>
<dbReference type="InterPro" id="IPR029016">
    <property type="entry name" value="GAF-like_dom_sf"/>
</dbReference>
<feature type="domain" description="IclR-ED" evidence="5">
    <location>
        <begin position="64"/>
        <end position="245"/>
    </location>
</feature>
<dbReference type="Gene3D" id="1.10.10.10">
    <property type="entry name" value="Winged helix-like DNA-binding domain superfamily/Winged helix DNA-binding domain"/>
    <property type="match status" value="1"/>
</dbReference>
<keyword evidence="1" id="KW-0805">Transcription regulation</keyword>
<dbReference type="InterPro" id="IPR036388">
    <property type="entry name" value="WH-like_DNA-bd_sf"/>
</dbReference>
<name>A0ABP9RCN0_9PSEU</name>
<dbReference type="SUPFAM" id="SSF46785">
    <property type="entry name" value="Winged helix' DNA-binding domain"/>
    <property type="match status" value="1"/>
</dbReference>
<evidence type="ECO:0000313" key="6">
    <source>
        <dbReference type="EMBL" id="GAA5175103.1"/>
    </source>
</evidence>
<dbReference type="InterPro" id="IPR036390">
    <property type="entry name" value="WH_DNA-bd_sf"/>
</dbReference>
<proteinExistence type="predicted"/>
<sequence length="260" mass="27335">MIQAVDRALRIMAVLQGARRLNLGEIATRLELAPSTVHGLIRTLMAHGMVQQEIDSGRYRLGPQTLRLGNVYLDTLELRSRVAIWAEDLARRTGCAVRTGVLLFDEVVVVAHEPRPDGTRQMAEVGIVIPAHASALGKVLLAYDRAALAGIAADGDPLPSMTGETITNRQALAAQLEEVARTGAATESEEAVLGECSVAAPLADATGSAPGAIGLVVPSARWPLDAATLDALRDTARAVSRELGAPAWPPQLAPRPSATA</sequence>
<feature type="domain" description="HTH iclR-type" evidence="4">
    <location>
        <begin position="2"/>
        <end position="63"/>
    </location>
</feature>
<protein>
    <submittedName>
        <fullName evidence="6">IclR family transcriptional regulator</fullName>
    </submittedName>
</protein>
<reference evidence="7" key="1">
    <citation type="journal article" date="2019" name="Int. J. Syst. Evol. Microbiol.">
        <title>The Global Catalogue of Microorganisms (GCM) 10K type strain sequencing project: providing services to taxonomists for standard genome sequencing and annotation.</title>
        <authorList>
            <consortium name="The Broad Institute Genomics Platform"/>
            <consortium name="The Broad Institute Genome Sequencing Center for Infectious Disease"/>
            <person name="Wu L."/>
            <person name="Ma J."/>
        </authorList>
    </citation>
    <scope>NUCLEOTIDE SEQUENCE [LARGE SCALE GENOMIC DNA]</scope>
    <source>
        <strain evidence="7">JCM 18303</strain>
    </source>
</reference>
<gene>
    <name evidence="6" type="ORF">GCM10023321_80430</name>
</gene>